<dbReference type="Pfam" id="PF01412">
    <property type="entry name" value="ArfGap"/>
    <property type="match status" value="1"/>
</dbReference>
<dbReference type="SMART" id="SM00105">
    <property type="entry name" value="ArfGap"/>
    <property type="match status" value="1"/>
</dbReference>
<feature type="compositionally biased region" description="Polar residues" evidence="6">
    <location>
        <begin position="420"/>
        <end position="468"/>
    </location>
</feature>
<evidence type="ECO:0000256" key="3">
    <source>
        <dbReference type="ARBA" id="ARBA00022771"/>
    </source>
</evidence>
<keyword evidence="1" id="KW-0479">Metal-binding</keyword>
<dbReference type="Gene3D" id="1.10.220.150">
    <property type="entry name" value="Arf GTPase activating protein"/>
    <property type="match status" value="1"/>
</dbReference>
<dbReference type="GO" id="GO:0008270">
    <property type="term" value="F:zinc ion binding"/>
    <property type="evidence" value="ECO:0007669"/>
    <property type="project" value="UniProtKB-KW"/>
</dbReference>
<accession>A0A146LKM7</accession>
<dbReference type="FunFam" id="1.10.220.150:FF:000005">
    <property type="entry name" value="Arf-GAP domain and FG repeat-containing protein 1"/>
    <property type="match status" value="1"/>
</dbReference>
<evidence type="ECO:0000256" key="4">
    <source>
        <dbReference type="ARBA" id="ARBA00022833"/>
    </source>
</evidence>
<dbReference type="InterPro" id="IPR037278">
    <property type="entry name" value="ARFGAP/RecO"/>
</dbReference>
<evidence type="ECO:0000256" key="1">
    <source>
        <dbReference type="ARBA" id="ARBA00022723"/>
    </source>
</evidence>
<feature type="region of interest" description="Disordered" evidence="6">
    <location>
        <begin position="345"/>
        <end position="468"/>
    </location>
</feature>
<evidence type="ECO:0000256" key="5">
    <source>
        <dbReference type="PROSITE-ProRule" id="PRU00288"/>
    </source>
</evidence>
<dbReference type="PANTHER" id="PTHR46134:SF3">
    <property type="entry name" value="ARFGAP WITH FG REPEATS 1"/>
    <property type="match status" value="1"/>
</dbReference>
<evidence type="ECO:0000259" key="7">
    <source>
        <dbReference type="PROSITE" id="PS50115"/>
    </source>
</evidence>
<dbReference type="AlphaFoldDB" id="A0A146LKM7"/>
<sequence>MEIFPSVTINMASARKKLDEKNLKFLRELLSHPGNKHCFDCNQRGPTYVNVTIGSFVCTTCSGMLRGLTPPHRVKSISMATFTQEEIDLMSARGNEYCKKVWLGLSDGNKVPNISHGGRDEQALKDYMISVYEKKSYYINPSNVDTMNGSAREVKPQQTLKLPPIPNVQSPSTAYNVLNINNNNNVRNNKNNNSIPAPALSPPKTSAVTADPFGSLGFVPSDSSSAPPVDNFANFDNNPVFANSSVDSTQQVDGRLSSMSDLSGIDFNPWGGNYQAQEAFSTPLQTSSCLSTPVWKTSSPQSAPYFQTLSSAISCKMSSFDKVPPPPSEDRYAALKDLDSLMKSQLTTTESPQPAPAPTPDWGQPAWSPNFDDAPRMQENTYFEKPFNPFSSTTENGWGAATPFGGNPFKTEVSWPAGNSAMSNGLPPSQSLNFNQTKSPWEYNQTPNPFLTNGSGQQSAHHSSNPFL</sequence>
<dbReference type="InterPro" id="IPR001164">
    <property type="entry name" value="ArfGAP_dom"/>
</dbReference>
<dbReference type="GO" id="GO:0005737">
    <property type="term" value="C:cytoplasm"/>
    <property type="evidence" value="ECO:0007669"/>
    <property type="project" value="TreeGrafter"/>
</dbReference>
<dbReference type="PRINTS" id="PR00405">
    <property type="entry name" value="REVINTRACTNG"/>
</dbReference>
<keyword evidence="3 5" id="KW-0863">Zinc-finger</keyword>
<dbReference type="GO" id="GO:0005096">
    <property type="term" value="F:GTPase activator activity"/>
    <property type="evidence" value="ECO:0007669"/>
    <property type="project" value="InterPro"/>
</dbReference>
<dbReference type="InterPro" id="IPR052248">
    <property type="entry name" value="Arf-GAP_FG-repeat_protein"/>
</dbReference>
<evidence type="ECO:0000313" key="8">
    <source>
        <dbReference type="EMBL" id="JAQ08009.1"/>
    </source>
</evidence>
<dbReference type="CDD" id="cd08838">
    <property type="entry name" value="ArfGap_AGFG"/>
    <property type="match status" value="1"/>
</dbReference>
<dbReference type="SUPFAM" id="SSF57863">
    <property type="entry name" value="ArfGap/RecO-like zinc finger"/>
    <property type="match status" value="1"/>
</dbReference>
<keyword evidence="4" id="KW-0862">Zinc</keyword>
<dbReference type="EMBL" id="GDHC01010620">
    <property type="protein sequence ID" value="JAQ08009.1"/>
    <property type="molecule type" value="Transcribed_RNA"/>
</dbReference>
<dbReference type="GO" id="GO:0016020">
    <property type="term" value="C:membrane"/>
    <property type="evidence" value="ECO:0007669"/>
    <property type="project" value="TreeGrafter"/>
</dbReference>
<gene>
    <name evidence="8" type="primary">Agfg1</name>
    <name evidence="8" type="ORF">g.45200</name>
</gene>
<dbReference type="PROSITE" id="PS50115">
    <property type="entry name" value="ARFGAP"/>
    <property type="match status" value="1"/>
</dbReference>
<proteinExistence type="predicted"/>
<feature type="domain" description="Arf-GAP" evidence="7">
    <location>
        <begin position="20"/>
        <end position="146"/>
    </location>
</feature>
<evidence type="ECO:0000256" key="2">
    <source>
        <dbReference type="ARBA" id="ARBA00022737"/>
    </source>
</evidence>
<protein>
    <submittedName>
        <fullName evidence="8">Arf-GAP domain and FG repeat-containing protein 1</fullName>
    </submittedName>
</protein>
<organism evidence="8">
    <name type="scientific">Lygus hesperus</name>
    <name type="common">Western plant bug</name>
    <dbReference type="NCBI Taxonomy" id="30085"/>
    <lineage>
        <taxon>Eukaryota</taxon>
        <taxon>Metazoa</taxon>
        <taxon>Ecdysozoa</taxon>
        <taxon>Arthropoda</taxon>
        <taxon>Hexapoda</taxon>
        <taxon>Insecta</taxon>
        <taxon>Pterygota</taxon>
        <taxon>Neoptera</taxon>
        <taxon>Paraneoptera</taxon>
        <taxon>Hemiptera</taxon>
        <taxon>Heteroptera</taxon>
        <taxon>Panheteroptera</taxon>
        <taxon>Cimicomorpha</taxon>
        <taxon>Miridae</taxon>
        <taxon>Mirini</taxon>
        <taxon>Lygus</taxon>
    </lineage>
</organism>
<keyword evidence="2" id="KW-0677">Repeat</keyword>
<reference evidence="8" key="1">
    <citation type="journal article" date="2016" name="Gigascience">
        <title>De novo construction of an expanded transcriptome assembly for the western tarnished plant bug, Lygus hesperus.</title>
        <authorList>
            <person name="Tassone E.E."/>
            <person name="Geib S.M."/>
            <person name="Hall B."/>
            <person name="Fabrick J.A."/>
            <person name="Brent C.S."/>
            <person name="Hull J.J."/>
        </authorList>
    </citation>
    <scope>NUCLEOTIDE SEQUENCE</scope>
</reference>
<dbReference type="InterPro" id="IPR038508">
    <property type="entry name" value="ArfGAP_dom_sf"/>
</dbReference>
<name>A0A146LKM7_LYGHE</name>
<dbReference type="PANTHER" id="PTHR46134">
    <property type="entry name" value="DRONGO, ISOFORM F"/>
    <property type="match status" value="1"/>
</dbReference>
<evidence type="ECO:0000256" key="6">
    <source>
        <dbReference type="SAM" id="MobiDB-lite"/>
    </source>
</evidence>